<evidence type="ECO:0000259" key="1">
    <source>
        <dbReference type="Pfam" id="PF07090"/>
    </source>
</evidence>
<dbReference type="PANTHER" id="PTHR37947">
    <property type="entry name" value="BLL2462 PROTEIN"/>
    <property type="match status" value="1"/>
</dbReference>
<dbReference type="SUPFAM" id="SSF52317">
    <property type="entry name" value="Class I glutamine amidotransferase-like"/>
    <property type="match status" value="1"/>
</dbReference>
<dbReference type="EMBL" id="SZPQ01000009">
    <property type="protein sequence ID" value="TKI06961.1"/>
    <property type="molecule type" value="Genomic_DNA"/>
</dbReference>
<proteinExistence type="predicted"/>
<organism evidence="2 3">
    <name type="scientific">Martelella alba</name>
    <dbReference type="NCBI Taxonomy" id="2590451"/>
    <lineage>
        <taxon>Bacteria</taxon>
        <taxon>Pseudomonadati</taxon>
        <taxon>Pseudomonadota</taxon>
        <taxon>Alphaproteobacteria</taxon>
        <taxon>Hyphomicrobiales</taxon>
        <taxon>Aurantimonadaceae</taxon>
        <taxon>Martelella</taxon>
    </lineage>
</organism>
<gene>
    <name evidence="2" type="ORF">FCN80_08415</name>
</gene>
<name>A0ABY2SMU0_9HYPH</name>
<keyword evidence="3" id="KW-1185">Reference proteome</keyword>
<dbReference type="InterPro" id="IPR010768">
    <property type="entry name" value="GATase1-like"/>
</dbReference>
<evidence type="ECO:0000313" key="2">
    <source>
        <dbReference type="EMBL" id="TKI06961.1"/>
    </source>
</evidence>
<dbReference type="CDD" id="cd03143">
    <property type="entry name" value="A4_beta-galactosidase_middle_domain"/>
    <property type="match status" value="1"/>
</dbReference>
<protein>
    <submittedName>
        <fullName evidence="2">Cytoplasmic protein</fullName>
    </submittedName>
</protein>
<feature type="domain" description="Putative glutamine amidotransferase" evidence="1">
    <location>
        <begin position="32"/>
        <end position="276"/>
    </location>
</feature>
<dbReference type="Gene3D" id="3.40.50.880">
    <property type="match status" value="1"/>
</dbReference>
<dbReference type="PANTHER" id="PTHR37947:SF1">
    <property type="entry name" value="BLL2462 PROTEIN"/>
    <property type="match status" value="1"/>
</dbReference>
<dbReference type="Proteomes" id="UP000305202">
    <property type="component" value="Unassembled WGS sequence"/>
</dbReference>
<comment type="caution">
    <text evidence="2">The sequence shown here is derived from an EMBL/GenBank/DDBJ whole genome shotgun (WGS) entry which is preliminary data.</text>
</comment>
<dbReference type="InterPro" id="IPR029062">
    <property type="entry name" value="Class_I_gatase-like"/>
</dbReference>
<accession>A0ABY2SMU0</accession>
<reference evidence="2 3" key="1">
    <citation type="submission" date="2019-04" db="EMBL/GenBank/DDBJ databases">
        <authorList>
            <person name="Li M."/>
            <person name="Gao C."/>
        </authorList>
    </citation>
    <scope>NUCLEOTIDE SEQUENCE [LARGE SCALE GENOMIC DNA]</scope>
    <source>
        <strain evidence="2 3">BGMRC 2031</strain>
    </source>
</reference>
<evidence type="ECO:0000313" key="3">
    <source>
        <dbReference type="Proteomes" id="UP000305202"/>
    </source>
</evidence>
<sequence length="280" mass="31506">MTVCVSISRPVDVFPMLHPRFCTQEKIMAIRVLYCGDTQTETLISAKGIDTFILNYYRDSAKVLRDTLSPRPGIALTHMSADRIRAEFPMTEEQFAEWDVIILSDVGYNNFALLPGNRERIVPMGPDRIGNFRKWVENGGGLIMAGGYTTFSGIEGKGIWGGTPIEALLPVTCERGIDDRVEVPDGAKLDVLQPEHPILQGVTFDPERIILGYNRVFLKPDAKLLMETRGDVFLAVTEPGKGRTVAYTTDPVYHWCGNLHEWADYGLLWERMVKWAAREI</sequence>
<dbReference type="Pfam" id="PF07090">
    <property type="entry name" value="GATase1_like"/>
    <property type="match status" value="1"/>
</dbReference>